<protein>
    <submittedName>
        <fullName evidence="2">Uncharacterized protein</fullName>
    </submittedName>
</protein>
<evidence type="ECO:0000256" key="1">
    <source>
        <dbReference type="SAM" id="MobiDB-lite"/>
    </source>
</evidence>
<proteinExistence type="predicted"/>
<accession>A0A9P6CT00</accession>
<sequence>MHKVEHRRRNPSRSGRSDCNPSSHCLSRTSSVANVPCLTLSPLSAFSLVLCLCSRSTCPS</sequence>
<dbReference type="Proteomes" id="UP000807469">
    <property type="component" value="Unassembled WGS sequence"/>
</dbReference>
<organism evidence="2 3">
    <name type="scientific">Pholiota conissans</name>
    <dbReference type="NCBI Taxonomy" id="109636"/>
    <lineage>
        <taxon>Eukaryota</taxon>
        <taxon>Fungi</taxon>
        <taxon>Dikarya</taxon>
        <taxon>Basidiomycota</taxon>
        <taxon>Agaricomycotina</taxon>
        <taxon>Agaricomycetes</taxon>
        <taxon>Agaricomycetidae</taxon>
        <taxon>Agaricales</taxon>
        <taxon>Agaricineae</taxon>
        <taxon>Strophariaceae</taxon>
        <taxon>Pholiota</taxon>
    </lineage>
</organism>
<feature type="compositionally biased region" description="Polar residues" evidence="1">
    <location>
        <begin position="12"/>
        <end position="28"/>
    </location>
</feature>
<name>A0A9P6CT00_9AGAR</name>
<evidence type="ECO:0000313" key="3">
    <source>
        <dbReference type="Proteomes" id="UP000807469"/>
    </source>
</evidence>
<evidence type="ECO:0000313" key="2">
    <source>
        <dbReference type="EMBL" id="KAF9472555.1"/>
    </source>
</evidence>
<keyword evidence="3" id="KW-1185">Reference proteome</keyword>
<dbReference type="EMBL" id="MU155523">
    <property type="protein sequence ID" value="KAF9472555.1"/>
    <property type="molecule type" value="Genomic_DNA"/>
</dbReference>
<feature type="region of interest" description="Disordered" evidence="1">
    <location>
        <begin position="1"/>
        <end position="28"/>
    </location>
</feature>
<feature type="compositionally biased region" description="Basic residues" evidence="1">
    <location>
        <begin position="1"/>
        <end position="11"/>
    </location>
</feature>
<gene>
    <name evidence="2" type="ORF">BDN70DRAFT_454742</name>
</gene>
<reference evidence="2" key="1">
    <citation type="submission" date="2020-11" db="EMBL/GenBank/DDBJ databases">
        <authorList>
            <consortium name="DOE Joint Genome Institute"/>
            <person name="Ahrendt S."/>
            <person name="Riley R."/>
            <person name="Andreopoulos W."/>
            <person name="Labutti K."/>
            <person name="Pangilinan J."/>
            <person name="Ruiz-Duenas F.J."/>
            <person name="Barrasa J.M."/>
            <person name="Sanchez-Garcia M."/>
            <person name="Camarero S."/>
            <person name="Miyauchi S."/>
            <person name="Serrano A."/>
            <person name="Linde D."/>
            <person name="Babiker R."/>
            <person name="Drula E."/>
            <person name="Ayuso-Fernandez I."/>
            <person name="Pacheco R."/>
            <person name="Padilla G."/>
            <person name="Ferreira P."/>
            <person name="Barriuso J."/>
            <person name="Kellner H."/>
            <person name="Castanera R."/>
            <person name="Alfaro M."/>
            <person name="Ramirez L."/>
            <person name="Pisabarro A.G."/>
            <person name="Kuo A."/>
            <person name="Tritt A."/>
            <person name="Lipzen A."/>
            <person name="He G."/>
            <person name="Yan M."/>
            <person name="Ng V."/>
            <person name="Cullen D."/>
            <person name="Martin F."/>
            <person name="Rosso M.-N."/>
            <person name="Henrissat B."/>
            <person name="Hibbett D."/>
            <person name="Martinez A.T."/>
            <person name="Grigoriev I.V."/>
        </authorList>
    </citation>
    <scope>NUCLEOTIDE SEQUENCE</scope>
    <source>
        <strain evidence="2">CIRM-BRFM 674</strain>
    </source>
</reference>
<dbReference type="AlphaFoldDB" id="A0A9P6CT00"/>
<comment type="caution">
    <text evidence="2">The sequence shown here is derived from an EMBL/GenBank/DDBJ whole genome shotgun (WGS) entry which is preliminary data.</text>
</comment>